<dbReference type="InterPro" id="IPR011991">
    <property type="entry name" value="ArsR-like_HTH"/>
</dbReference>
<evidence type="ECO:0000256" key="3">
    <source>
        <dbReference type="ARBA" id="ARBA00023163"/>
    </source>
</evidence>
<dbReference type="RefSeq" id="WP_054732170.1">
    <property type="nucleotide sequence ID" value="NZ_AZFZ01000002.1"/>
</dbReference>
<dbReference type="SMART" id="SM00418">
    <property type="entry name" value="HTH_ARSR"/>
    <property type="match status" value="1"/>
</dbReference>
<dbReference type="PANTHER" id="PTHR43132:SF6">
    <property type="entry name" value="HTH-TYPE TRANSCRIPTIONAL REPRESSOR CZRA"/>
    <property type="match status" value="1"/>
</dbReference>
<evidence type="ECO:0000256" key="1">
    <source>
        <dbReference type="ARBA" id="ARBA00023015"/>
    </source>
</evidence>
<dbReference type="PANTHER" id="PTHR43132">
    <property type="entry name" value="ARSENICAL RESISTANCE OPERON REPRESSOR ARSR-RELATED"/>
    <property type="match status" value="1"/>
</dbReference>
<dbReference type="InterPro" id="IPR051011">
    <property type="entry name" value="Metal_resp_trans_reg"/>
</dbReference>
<dbReference type="GO" id="GO:0003677">
    <property type="term" value="F:DNA binding"/>
    <property type="evidence" value="ECO:0007669"/>
    <property type="project" value="UniProtKB-KW"/>
</dbReference>
<dbReference type="InterPro" id="IPR001845">
    <property type="entry name" value="HTH_ArsR_DNA-bd_dom"/>
</dbReference>
<evidence type="ECO:0000256" key="2">
    <source>
        <dbReference type="ARBA" id="ARBA00023125"/>
    </source>
</evidence>
<keyword evidence="1" id="KW-0805">Transcription regulation</keyword>
<evidence type="ECO:0000259" key="4">
    <source>
        <dbReference type="PROSITE" id="PS50987"/>
    </source>
</evidence>
<dbReference type="PRINTS" id="PR00778">
    <property type="entry name" value="HTHARSR"/>
</dbReference>
<feature type="domain" description="HTH arsR-type" evidence="4">
    <location>
        <begin position="7"/>
        <end position="112"/>
    </location>
</feature>
<sequence length="112" mass="12471">MENLSALKNEFAALSDFLIALGDEKRQAIIIALLENPQCNGLRVTELTDATALSRPAVSHHLKILKQAHLIESRSEGTKNFYFLSHHIKEIGQLKALLDHVSTIIQSTEDPE</sequence>
<organism evidence="5 6">
    <name type="scientific">Lentilactobacillus parafarraginis DSM 18390 = JCM 14109</name>
    <dbReference type="NCBI Taxonomy" id="1423786"/>
    <lineage>
        <taxon>Bacteria</taxon>
        <taxon>Bacillati</taxon>
        <taxon>Bacillota</taxon>
        <taxon>Bacilli</taxon>
        <taxon>Lactobacillales</taxon>
        <taxon>Lactobacillaceae</taxon>
        <taxon>Lentilactobacillus</taxon>
    </lineage>
</organism>
<dbReference type="EMBL" id="AZFZ01000002">
    <property type="protein sequence ID" value="KRM45670.1"/>
    <property type="molecule type" value="Genomic_DNA"/>
</dbReference>
<dbReference type="InterPro" id="IPR036388">
    <property type="entry name" value="WH-like_DNA-bd_sf"/>
</dbReference>
<name>A0A0R1Z1G1_9LACO</name>
<evidence type="ECO:0000313" key="5">
    <source>
        <dbReference type="EMBL" id="KRM45670.1"/>
    </source>
</evidence>
<dbReference type="PROSITE" id="PS50987">
    <property type="entry name" value="HTH_ARSR_2"/>
    <property type="match status" value="1"/>
</dbReference>
<accession>A0A0R1Z1G1</accession>
<keyword evidence="2" id="KW-0238">DNA-binding</keyword>
<protein>
    <submittedName>
        <fullName evidence="5">Transcriptional regulator, ArsR family</fullName>
    </submittedName>
</protein>
<gene>
    <name evidence="5" type="ORF">FD47_GL000853</name>
</gene>
<dbReference type="AlphaFoldDB" id="A0A0R1Z1G1"/>
<proteinExistence type="predicted"/>
<comment type="caution">
    <text evidence="5">The sequence shown here is derived from an EMBL/GenBank/DDBJ whole genome shotgun (WGS) entry which is preliminary data.</text>
</comment>
<dbReference type="NCBIfam" id="NF033788">
    <property type="entry name" value="HTH_metalloreg"/>
    <property type="match status" value="1"/>
</dbReference>
<dbReference type="PATRIC" id="fig|1423786.4.peg.905"/>
<evidence type="ECO:0000313" key="6">
    <source>
        <dbReference type="Proteomes" id="UP000051010"/>
    </source>
</evidence>
<dbReference type="CDD" id="cd00090">
    <property type="entry name" value="HTH_ARSR"/>
    <property type="match status" value="1"/>
</dbReference>
<dbReference type="Gene3D" id="1.10.10.10">
    <property type="entry name" value="Winged helix-like DNA-binding domain superfamily/Winged helix DNA-binding domain"/>
    <property type="match status" value="1"/>
</dbReference>
<dbReference type="Proteomes" id="UP000051010">
    <property type="component" value="Unassembled WGS sequence"/>
</dbReference>
<dbReference type="InterPro" id="IPR036390">
    <property type="entry name" value="WH_DNA-bd_sf"/>
</dbReference>
<dbReference type="SUPFAM" id="SSF46785">
    <property type="entry name" value="Winged helix' DNA-binding domain"/>
    <property type="match status" value="1"/>
</dbReference>
<reference evidence="5 6" key="1">
    <citation type="journal article" date="2015" name="Genome Announc.">
        <title>Expanding the biotechnology potential of lactobacilli through comparative genomics of 213 strains and associated genera.</title>
        <authorList>
            <person name="Sun Z."/>
            <person name="Harris H.M."/>
            <person name="McCann A."/>
            <person name="Guo C."/>
            <person name="Argimon S."/>
            <person name="Zhang W."/>
            <person name="Yang X."/>
            <person name="Jeffery I.B."/>
            <person name="Cooney J.C."/>
            <person name="Kagawa T.F."/>
            <person name="Liu W."/>
            <person name="Song Y."/>
            <person name="Salvetti E."/>
            <person name="Wrobel A."/>
            <person name="Rasinkangas P."/>
            <person name="Parkhill J."/>
            <person name="Rea M.C."/>
            <person name="O'Sullivan O."/>
            <person name="Ritari J."/>
            <person name="Douillard F.P."/>
            <person name="Paul Ross R."/>
            <person name="Yang R."/>
            <person name="Briner A.E."/>
            <person name="Felis G.E."/>
            <person name="de Vos W.M."/>
            <person name="Barrangou R."/>
            <person name="Klaenhammer T.R."/>
            <person name="Caufield P.W."/>
            <person name="Cui Y."/>
            <person name="Zhang H."/>
            <person name="O'Toole P.W."/>
        </authorList>
    </citation>
    <scope>NUCLEOTIDE SEQUENCE [LARGE SCALE GENOMIC DNA]</scope>
    <source>
        <strain evidence="5 6">DSM 18390</strain>
    </source>
</reference>
<dbReference type="Pfam" id="PF01022">
    <property type="entry name" value="HTH_5"/>
    <property type="match status" value="1"/>
</dbReference>
<keyword evidence="3" id="KW-0804">Transcription</keyword>
<dbReference type="GO" id="GO:0003700">
    <property type="term" value="F:DNA-binding transcription factor activity"/>
    <property type="evidence" value="ECO:0007669"/>
    <property type="project" value="InterPro"/>
</dbReference>